<sequence length="718" mass="78974">MKCNKKAFVTMLVSAILALALLLTGGILLSRMPHNSVVASAEGTTVTKIARSYTDDGWYYGDSAGNLVKLSEEGEKLAETVITEGQGIRSVASDPKLDGLLVLDEAYDLFWVKDKGNSLEKQFIRAFPGGYLSLAVDDDFVYFAVPASRYTRFAKYDKNDLAGEPVARGQMYTCVKQGAKYSFQPVVSGTVVGMYADEDHLFVVTGEGQYHRIAKDFSLNDFPFLSADELKDLNAEIAGDGTVTLDAGSYDAAKYRTARKQLAAKSVSYDEANARFYVASADAEFAALDKSFNEIEGYSHKLPNTPATGAMAFHRESGTVYIAYNNISSVTAIDTNAGRVLYQADVAFYITNMAVPSGGNRLLVICSGSNRDNPDYKELYSADIHTLSRKGTMNTLGILSLVFGALALAVAIFAALAAFRKGYAERCVVTLKGMARNWVTYLIILGSLAMLILFCYYPGISSMLMSFFDYTRDNPTMHFNNFENYIEIFTNSDNLLAFRNMLIFLVSDIVIALVPPVVFAFCLSLMRNKSYGTFARIVLFLPSVLPGIATLLIWTRGIYGVDGVLNLVYKIFAGEDASSILFLQDYGIPSLIMMGFPFVGSYLIFYGALMNVPSSYYEAAELDGCPLLKRMAMIDLPMISSQIKYVFILAFIQSVQNFGRVLMTTDGQFGTNIPIVLMYKKLQAGDYGLSSAYATLMFLVLIVATVFNMKIKTEECDI</sequence>
<dbReference type="Proteomes" id="UP000291269">
    <property type="component" value="Unassembled WGS sequence"/>
</dbReference>
<evidence type="ECO:0000313" key="9">
    <source>
        <dbReference type="EMBL" id="RXZ61110.1"/>
    </source>
</evidence>
<dbReference type="Gene3D" id="1.10.3720.10">
    <property type="entry name" value="MetI-like"/>
    <property type="match status" value="1"/>
</dbReference>
<feature type="transmembrane region" description="Helical" evidence="7">
    <location>
        <begin position="591"/>
        <end position="612"/>
    </location>
</feature>
<comment type="caution">
    <text evidence="9">The sequence shown here is derived from an EMBL/GenBank/DDBJ whole genome shotgun (WGS) entry which is preliminary data.</text>
</comment>
<feature type="transmembrane region" description="Helical" evidence="7">
    <location>
        <begin position="501"/>
        <end position="525"/>
    </location>
</feature>
<dbReference type="PROSITE" id="PS50928">
    <property type="entry name" value="ABC_TM1"/>
    <property type="match status" value="1"/>
</dbReference>
<dbReference type="OrthoDB" id="145927at2"/>
<keyword evidence="3" id="KW-1003">Cell membrane</keyword>
<evidence type="ECO:0000256" key="1">
    <source>
        <dbReference type="ARBA" id="ARBA00004651"/>
    </source>
</evidence>
<accession>A0A4Q2KB45</accession>
<dbReference type="PANTHER" id="PTHR30193:SF37">
    <property type="entry name" value="INNER MEMBRANE ABC TRANSPORTER PERMEASE PROTEIN YCJO"/>
    <property type="match status" value="1"/>
</dbReference>
<dbReference type="InterPro" id="IPR015943">
    <property type="entry name" value="WD40/YVTN_repeat-like_dom_sf"/>
</dbReference>
<dbReference type="CDD" id="cd06261">
    <property type="entry name" value="TM_PBP2"/>
    <property type="match status" value="1"/>
</dbReference>
<evidence type="ECO:0000256" key="5">
    <source>
        <dbReference type="ARBA" id="ARBA00022989"/>
    </source>
</evidence>
<dbReference type="Gene3D" id="2.130.10.10">
    <property type="entry name" value="YVTN repeat-like/Quinoprotein amine dehydrogenase"/>
    <property type="match status" value="1"/>
</dbReference>
<dbReference type="InterPro" id="IPR000515">
    <property type="entry name" value="MetI-like"/>
</dbReference>
<evidence type="ECO:0000256" key="6">
    <source>
        <dbReference type="ARBA" id="ARBA00023136"/>
    </source>
</evidence>
<feature type="transmembrane region" description="Helical" evidence="7">
    <location>
        <begin position="439"/>
        <end position="460"/>
    </location>
</feature>
<comment type="similarity">
    <text evidence="7">Belongs to the binding-protein-dependent transport system permease family.</text>
</comment>
<evidence type="ECO:0000256" key="2">
    <source>
        <dbReference type="ARBA" id="ARBA00022448"/>
    </source>
</evidence>
<feature type="transmembrane region" description="Helical" evidence="7">
    <location>
        <begin position="537"/>
        <end position="559"/>
    </location>
</feature>
<dbReference type="GO" id="GO:0005886">
    <property type="term" value="C:plasma membrane"/>
    <property type="evidence" value="ECO:0007669"/>
    <property type="project" value="UniProtKB-SubCell"/>
</dbReference>
<proteinExistence type="inferred from homology"/>
<evidence type="ECO:0000256" key="3">
    <source>
        <dbReference type="ARBA" id="ARBA00022475"/>
    </source>
</evidence>
<dbReference type="GO" id="GO:0055085">
    <property type="term" value="P:transmembrane transport"/>
    <property type="evidence" value="ECO:0007669"/>
    <property type="project" value="InterPro"/>
</dbReference>
<evidence type="ECO:0000313" key="10">
    <source>
        <dbReference type="Proteomes" id="UP000291269"/>
    </source>
</evidence>
<keyword evidence="10" id="KW-1185">Reference proteome</keyword>
<name>A0A4Q2KB45_9FIRM</name>
<keyword evidence="6 7" id="KW-0472">Membrane</keyword>
<organism evidence="9 10">
    <name type="scientific">Candidatus Borkfalkia ceftriaxoniphila</name>
    <dbReference type="NCBI Taxonomy" id="2508949"/>
    <lineage>
        <taxon>Bacteria</taxon>
        <taxon>Bacillati</taxon>
        <taxon>Bacillota</taxon>
        <taxon>Clostridia</taxon>
        <taxon>Christensenellales</taxon>
        <taxon>Christensenellaceae</taxon>
        <taxon>Candidatus Borkfalkia</taxon>
    </lineage>
</organism>
<keyword evidence="2 7" id="KW-0813">Transport</keyword>
<dbReference type="Pfam" id="PF00528">
    <property type="entry name" value="BPD_transp_1"/>
    <property type="match status" value="1"/>
</dbReference>
<reference evidence="9 10" key="1">
    <citation type="journal article" date="2019" name="Gut">
        <title>Antibiotics-induced monodominance of a novel gut bacterial order.</title>
        <authorList>
            <person name="Hildebrand F."/>
            <person name="Moitinho-Silva L."/>
            <person name="Blasche S."/>
            <person name="Jahn M.T."/>
            <person name="Gossmann T.I."/>
            <person name="Heuerta-Cepas J."/>
            <person name="Hercog R."/>
            <person name="Luetge M."/>
            <person name="Bahram M."/>
            <person name="Pryszlak A."/>
            <person name="Alves R.J."/>
            <person name="Waszak S.M."/>
            <person name="Zhu A."/>
            <person name="Ye L."/>
            <person name="Costea P.I."/>
            <person name="Aalvink S."/>
            <person name="Belzer C."/>
            <person name="Forslund S.K."/>
            <person name="Sunagawa S."/>
            <person name="Hentschel U."/>
            <person name="Merten C."/>
            <person name="Patil K.R."/>
            <person name="Benes V."/>
            <person name="Bork P."/>
        </authorList>
    </citation>
    <scope>NUCLEOTIDE SEQUENCE [LARGE SCALE GENOMIC DNA]</scope>
    <source>
        <strain evidence="9 10">HDS1380</strain>
    </source>
</reference>
<evidence type="ECO:0000259" key="8">
    <source>
        <dbReference type="PROSITE" id="PS50928"/>
    </source>
</evidence>
<feature type="domain" description="ABC transmembrane type-1" evidence="8">
    <location>
        <begin position="498"/>
        <end position="708"/>
    </location>
</feature>
<dbReference type="SUPFAM" id="SSF161098">
    <property type="entry name" value="MetI-like"/>
    <property type="match status" value="1"/>
</dbReference>
<dbReference type="PANTHER" id="PTHR30193">
    <property type="entry name" value="ABC TRANSPORTER PERMEASE PROTEIN"/>
    <property type="match status" value="1"/>
</dbReference>
<dbReference type="EMBL" id="SDOZ01000002">
    <property type="protein sequence ID" value="RXZ61110.1"/>
    <property type="molecule type" value="Genomic_DNA"/>
</dbReference>
<protein>
    <submittedName>
        <fullName evidence="9">Sugar ABC transporter permease</fullName>
    </submittedName>
</protein>
<dbReference type="AlphaFoldDB" id="A0A4Q2KB45"/>
<dbReference type="InterPro" id="IPR051393">
    <property type="entry name" value="ABC_transporter_permease"/>
</dbReference>
<dbReference type="RefSeq" id="WP_129223464.1">
    <property type="nucleotide sequence ID" value="NZ_SDOZ01000002.1"/>
</dbReference>
<evidence type="ECO:0000256" key="4">
    <source>
        <dbReference type="ARBA" id="ARBA00022692"/>
    </source>
</evidence>
<keyword evidence="5 7" id="KW-1133">Transmembrane helix</keyword>
<comment type="subcellular location">
    <subcellularLocation>
        <location evidence="1 7">Cell membrane</location>
        <topology evidence="1 7">Multi-pass membrane protein</topology>
    </subcellularLocation>
</comment>
<dbReference type="SUPFAM" id="SSF75011">
    <property type="entry name" value="3-carboxy-cis,cis-mucoante lactonizing enzyme"/>
    <property type="match status" value="1"/>
</dbReference>
<feature type="transmembrane region" description="Helical" evidence="7">
    <location>
        <begin position="687"/>
        <end position="707"/>
    </location>
</feature>
<keyword evidence="4 7" id="KW-0812">Transmembrane</keyword>
<dbReference type="InterPro" id="IPR035906">
    <property type="entry name" value="MetI-like_sf"/>
</dbReference>
<feature type="transmembrane region" description="Helical" evidence="7">
    <location>
        <begin position="396"/>
        <end position="419"/>
    </location>
</feature>
<evidence type="ECO:0000256" key="7">
    <source>
        <dbReference type="RuleBase" id="RU363032"/>
    </source>
</evidence>
<gene>
    <name evidence="9" type="ORF">ESZ91_01635</name>
</gene>